<dbReference type="GO" id="GO:0000785">
    <property type="term" value="C:chromatin"/>
    <property type="evidence" value="ECO:0007669"/>
    <property type="project" value="TreeGrafter"/>
</dbReference>
<dbReference type="EMBL" id="KB822723">
    <property type="protein sequence ID" value="ETN37466.1"/>
    <property type="molecule type" value="Genomic_DNA"/>
</dbReference>
<proteinExistence type="predicted"/>
<dbReference type="GO" id="GO:0006351">
    <property type="term" value="P:DNA-templated transcription"/>
    <property type="evidence" value="ECO:0007669"/>
    <property type="project" value="InterPro"/>
</dbReference>
<keyword evidence="6" id="KW-0539">Nucleus</keyword>
<dbReference type="HOGENOM" id="CLU_009001_1_0_1"/>
<evidence type="ECO:0000256" key="5">
    <source>
        <dbReference type="ARBA" id="ARBA00022833"/>
    </source>
</evidence>
<dbReference type="InterPro" id="IPR007219">
    <property type="entry name" value="XnlR_reg_dom"/>
</dbReference>
<dbReference type="OrthoDB" id="10018191at2759"/>
<dbReference type="CDD" id="cd12148">
    <property type="entry name" value="fungal_TF_MHR"/>
    <property type="match status" value="1"/>
</dbReference>
<evidence type="ECO:0000256" key="1">
    <source>
        <dbReference type="ARBA" id="ARBA00004123"/>
    </source>
</evidence>
<dbReference type="GO" id="GO:0000978">
    <property type="term" value="F:RNA polymerase II cis-regulatory region sequence-specific DNA binding"/>
    <property type="evidence" value="ECO:0007669"/>
    <property type="project" value="InterPro"/>
</dbReference>
<dbReference type="GO" id="GO:0008270">
    <property type="term" value="F:zinc ion binding"/>
    <property type="evidence" value="ECO:0007669"/>
    <property type="project" value="UniProtKB-KW"/>
</dbReference>
<dbReference type="Pfam" id="PF04082">
    <property type="entry name" value="Fungal_trans"/>
    <property type="match status" value="1"/>
</dbReference>
<evidence type="ECO:0000313" key="10">
    <source>
        <dbReference type="Proteomes" id="UP000030752"/>
    </source>
</evidence>
<evidence type="ECO:0000313" key="9">
    <source>
        <dbReference type="EMBL" id="ETN37466.1"/>
    </source>
</evidence>
<accession>W2RLT5</accession>
<dbReference type="Proteomes" id="UP000030752">
    <property type="component" value="Unassembled WGS sequence"/>
</dbReference>
<keyword evidence="10" id="KW-1185">Reference proteome</keyword>
<feature type="region of interest" description="Disordered" evidence="7">
    <location>
        <begin position="1"/>
        <end position="82"/>
    </location>
</feature>
<name>W2RLT5_CYPE1</name>
<dbReference type="VEuPathDB" id="FungiDB:HMPREF1541_07088"/>
<dbReference type="RefSeq" id="XP_008719635.1">
    <property type="nucleotide sequence ID" value="XM_008721413.1"/>
</dbReference>
<reference evidence="9 10" key="1">
    <citation type="submission" date="2013-03" db="EMBL/GenBank/DDBJ databases">
        <title>The Genome Sequence of Phialophora europaea CBS 101466.</title>
        <authorList>
            <consortium name="The Broad Institute Genomics Platform"/>
            <person name="Cuomo C."/>
            <person name="de Hoog S."/>
            <person name="Gorbushina A."/>
            <person name="Walker B."/>
            <person name="Young S.K."/>
            <person name="Zeng Q."/>
            <person name="Gargeya S."/>
            <person name="Fitzgerald M."/>
            <person name="Haas B."/>
            <person name="Abouelleil A."/>
            <person name="Allen A.W."/>
            <person name="Alvarado L."/>
            <person name="Arachchi H.M."/>
            <person name="Berlin A.M."/>
            <person name="Chapman S.B."/>
            <person name="Gainer-Dewar J."/>
            <person name="Goldberg J."/>
            <person name="Griggs A."/>
            <person name="Gujja S."/>
            <person name="Hansen M."/>
            <person name="Howarth C."/>
            <person name="Imamovic A."/>
            <person name="Ireland A."/>
            <person name="Larimer J."/>
            <person name="McCowan C."/>
            <person name="Murphy C."/>
            <person name="Pearson M."/>
            <person name="Poon T.W."/>
            <person name="Priest M."/>
            <person name="Roberts A."/>
            <person name="Saif S."/>
            <person name="Shea T."/>
            <person name="Sisk P."/>
            <person name="Sykes S."/>
            <person name="Wortman J."/>
            <person name="Nusbaum C."/>
            <person name="Birren B."/>
        </authorList>
    </citation>
    <scope>NUCLEOTIDE SEQUENCE [LARGE SCALE GENOMIC DNA]</scope>
    <source>
        <strain evidence="9 10">CBS 101466</strain>
    </source>
</reference>
<feature type="domain" description="Xylanolytic transcriptional activator regulatory" evidence="8">
    <location>
        <begin position="271"/>
        <end position="473"/>
    </location>
</feature>
<evidence type="ECO:0000256" key="2">
    <source>
        <dbReference type="ARBA" id="ARBA00022723"/>
    </source>
</evidence>
<keyword evidence="3" id="KW-0677">Repeat</keyword>
<dbReference type="AlphaFoldDB" id="W2RLT5"/>
<protein>
    <recommendedName>
        <fullName evidence="8">Xylanolytic transcriptional activator regulatory domain-containing protein</fullName>
    </recommendedName>
</protein>
<dbReference type="InParanoid" id="W2RLT5"/>
<dbReference type="InterPro" id="IPR051059">
    <property type="entry name" value="VerF-like"/>
</dbReference>
<dbReference type="GeneID" id="19974427"/>
<sequence length="782" mass="86614">MLRHVRTHHKGESPGEGLTNPDTSDVDRQGTRAPPLLPTWTDSNSAISSQQPSRISQHQGRFNPDLAAPQSFVGESRGDSFAQGHNMRFQQGAACSLPGPDHTQSNILPLTPPLESAQAAASQFAPQFAFPARGFDAFNDEVDPMSWLLQADYNLNSFNDLIFGFNNDQVDMSQLNNGNPRISFASELHPPQTRADRSQRKVPDLRHCWYTQVSATDGLHGTASRSMSPAPSDDQSKDNIDENYRVSAASKLRPEPRTEPLPPIDLLNLFIHLFFTRFNVILPLIHGPTFQPTSENALLVLSICSAGSLWFGSQEATNAGSMLFERVNKAILESPWEKYILKDSRDSLNKLKASVIGQTFGLLAGNPVHLETAGGYHGTVISAARRMKFFDDKSELPVDENIPASQLNKVWRAWARSEERKRMAVSLYIHDAEIADLFHHEPFLRHSSSRLPPLSSTELFNAPSAETWYTRLKAEREESANFNANTQGSGSLHGQNGSGDLDVRLSRPIASPSMVEIYSTLSGIGASIAASHRLNSLTVESQAQYEAELLAWYDETAKMSHKWALPESGTSQLTLNVLALWHYTWMALNVDLNILELAVGREGSVVSESTIDYVDAWVRSDESLRCLLHAWLLQDCMVRMPAGPVVALHVPRILFSAAVVWHCYILYRPKPLPATSRNLSIDSSRLGYILALPEVQMMAREREQSPSWAVAWSGATGSRLIHDNIARLQDTLGSILTQIKRQTLYTLADILRRSASYGIASRMADIVEAFLSHGMDGVNDSS</sequence>
<dbReference type="STRING" id="1220924.W2RLT5"/>
<evidence type="ECO:0000256" key="4">
    <source>
        <dbReference type="ARBA" id="ARBA00022771"/>
    </source>
</evidence>
<dbReference type="PANTHER" id="PTHR40626:SF11">
    <property type="entry name" value="ZINC FINGER PROTEIN YPR022C"/>
    <property type="match status" value="1"/>
</dbReference>
<dbReference type="eggNOG" id="KOG1721">
    <property type="taxonomic scope" value="Eukaryota"/>
</dbReference>
<comment type="subcellular location">
    <subcellularLocation>
        <location evidence="1">Nucleus</location>
    </subcellularLocation>
</comment>
<keyword evidence="4" id="KW-0863">Zinc-finger</keyword>
<dbReference type="PANTHER" id="PTHR40626">
    <property type="entry name" value="MIP31509P"/>
    <property type="match status" value="1"/>
</dbReference>
<evidence type="ECO:0000256" key="7">
    <source>
        <dbReference type="SAM" id="MobiDB-lite"/>
    </source>
</evidence>
<evidence type="ECO:0000256" key="6">
    <source>
        <dbReference type="ARBA" id="ARBA00023242"/>
    </source>
</evidence>
<dbReference type="GO" id="GO:0000981">
    <property type="term" value="F:DNA-binding transcription factor activity, RNA polymerase II-specific"/>
    <property type="evidence" value="ECO:0007669"/>
    <property type="project" value="InterPro"/>
</dbReference>
<dbReference type="GO" id="GO:0005634">
    <property type="term" value="C:nucleus"/>
    <property type="evidence" value="ECO:0007669"/>
    <property type="project" value="UniProtKB-SubCell"/>
</dbReference>
<feature type="region of interest" description="Disordered" evidence="7">
    <location>
        <begin position="220"/>
        <end position="240"/>
    </location>
</feature>
<organism evidence="9 10">
    <name type="scientific">Cyphellophora europaea (strain CBS 101466)</name>
    <name type="common">Phialophora europaea</name>
    <dbReference type="NCBI Taxonomy" id="1220924"/>
    <lineage>
        <taxon>Eukaryota</taxon>
        <taxon>Fungi</taxon>
        <taxon>Dikarya</taxon>
        <taxon>Ascomycota</taxon>
        <taxon>Pezizomycotina</taxon>
        <taxon>Eurotiomycetes</taxon>
        <taxon>Chaetothyriomycetidae</taxon>
        <taxon>Chaetothyriales</taxon>
        <taxon>Cyphellophoraceae</taxon>
        <taxon>Cyphellophora</taxon>
    </lineage>
</organism>
<evidence type="ECO:0000259" key="8">
    <source>
        <dbReference type="Pfam" id="PF04082"/>
    </source>
</evidence>
<feature type="compositionally biased region" description="Polar residues" evidence="7">
    <location>
        <begin position="40"/>
        <end position="60"/>
    </location>
</feature>
<gene>
    <name evidence="9" type="ORF">HMPREF1541_07088</name>
</gene>
<keyword evidence="2" id="KW-0479">Metal-binding</keyword>
<keyword evidence="5" id="KW-0862">Zinc</keyword>
<evidence type="ECO:0000256" key="3">
    <source>
        <dbReference type="ARBA" id="ARBA00022737"/>
    </source>
</evidence>